<name>A0A6C2TZV3_PONDE</name>
<evidence type="ECO:0000256" key="4">
    <source>
        <dbReference type="ARBA" id="ARBA00022729"/>
    </source>
</evidence>
<gene>
    <name evidence="10" type="primary">atsA_64</name>
    <name evidence="10" type="ORF">PDESU_01548</name>
</gene>
<keyword evidence="5" id="KW-0378">Hydrolase</keyword>
<evidence type="ECO:0000256" key="6">
    <source>
        <dbReference type="ARBA" id="ARBA00022837"/>
    </source>
</evidence>
<protein>
    <submittedName>
        <fullName evidence="10">Arylsulfatase</fullName>
    </submittedName>
</protein>
<comment type="cofactor">
    <cofactor evidence="1">
        <name>Ca(2+)</name>
        <dbReference type="ChEBI" id="CHEBI:29108"/>
    </cofactor>
</comment>
<dbReference type="GO" id="GO:0046872">
    <property type="term" value="F:metal ion binding"/>
    <property type="evidence" value="ECO:0007669"/>
    <property type="project" value="UniProtKB-KW"/>
</dbReference>
<evidence type="ECO:0000256" key="2">
    <source>
        <dbReference type="ARBA" id="ARBA00008779"/>
    </source>
</evidence>
<dbReference type="AlphaFoldDB" id="A0A6C2TZV3"/>
<dbReference type="Proteomes" id="UP000366872">
    <property type="component" value="Unassembled WGS sequence"/>
</dbReference>
<feature type="region of interest" description="Disordered" evidence="7">
    <location>
        <begin position="99"/>
        <end position="120"/>
    </location>
</feature>
<dbReference type="GO" id="GO:0004065">
    <property type="term" value="F:arylsulfatase activity"/>
    <property type="evidence" value="ECO:0007669"/>
    <property type="project" value="TreeGrafter"/>
</dbReference>
<dbReference type="InterPro" id="IPR050738">
    <property type="entry name" value="Sulfatase"/>
</dbReference>
<dbReference type="InterPro" id="IPR000917">
    <property type="entry name" value="Sulfatase_N"/>
</dbReference>
<dbReference type="SUPFAM" id="SSF53649">
    <property type="entry name" value="Alkaline phosphatase-like"/>
    <property type="match status" value="1"/>
</dbReference>
<dbReference type="PROSITE" id="PS51257">
    <property type="entry name" value="PROKAR_LIPOPROTEIN"/>
    <property type="match status" value="1"/>
</dbReference>
<evidence type="ECO:0000256" key="7">
    <source>
        <dbReference type="SAM" id="MobiDB-lite"/>
    </source>
</evidence>
<reference evidence="10 11" key="1">
    <citation type="submission" date="2019-04" db="EMBL/GenBank/DDBJ databases">
        <authorList>
            <person name="Van Vliet M D."/>
        </authorList>
    </citation>
    <scope>NUCLEOTIDE SEQUENCE [LARGE SCALE GENOMIC DNA]</scope>
    <source>
        <strain evidence="10 11">F1</strain>
    </source>
</reference>
<evidence type="ECO:0000256" key="1">
    <source>
        <dbReference type="ARBA" id="ARBA00001913"/>
    </source>
</evidence>
<evidence type="ECO:0000259" key="9">
    <source>
        <dbReference type="Pfam" id="PF00884"/>
    </source>
</evidence>
<evidence type="ECO:0000256" key="5">
    <source>
        <dbReference type="ARBA" id="ARBA00022801"/>
    </source>
</evidence>
<organism evidence="10 11">
    <name type="scientific">Pontiella desulfatans</name>
    <dbReference type="NCBI Taxonomy" id="2750659"/>
    <lineage>
        <taxon>Bacteria</taxon>
        <taxon>Pseudomonadati</taxon>
        <taxon>Kiritimatiellota</taxon>
        <taxon>Kiritimatiellia</taxon>
        <taxon>Kiritimatiellales</taxon>
        <taxon>Pontiellaceae</taxon>
        <taxon>Pontiella</taxon>
    </lineage>
</organism>
<proteinExistence type="inferred from homology"/>
<feature type="domain" description="Sulfatase N-terminal" evidence="9">
    <location>
        <begin position="38"/>
        <end position="386"/>
    </location>
</feature>
<dbReference type="RefSeq" id="WP_136078610.1">
    <property type="nucleotide sequence ID" value="NZ_CAAHFG010000001.1"/>
</dbReference>
<keyword evidence="6" id="KW-0106">Calcium</keyword>
<evidence type="ECO:0000313" key="11">
    <source>
        <dbReference type="Proteomes" id="UP000366872"/>
    </source>
</evidence>
<keyword evidence="4 8" id="KW-0732">Signal</keyword>
<sequence length="511" mass="57482">MDEIKIENERMNTMNKIKFCIFLLCTFAACSHTHAAKPNVIVLLADDLGYADVGFQNYEASADVYTPNIDKLAQSGIIFKNGYVPVATCGPSRGSLLTGRNSARWGQEDNGNLPGNSGPPEREILVPRALPNDYVTAMFGKWHIGKRQGKLDLSPKGRGFDEEWAAAASYFSSPEWIASAYKNSPIPEEPYFDPAIGNLSADFIAQNKDKPFFLYAGFKAPHSPFETWESYLLRVVEARPQWKEVFERLKKRPDYQNKYSFEKITLETDKEILRLIYTAMILGMDDAVGHIVQTLEEHNLRENTLIFFLADNGGSLCGGPEHPNRPIDLGAINKPLRSGKGSIFDGGVRVPYVMSWPGVLPGNTVDEKTIVSSMDIFTTTVNLAGAQVPQDRIIDGVNLMPYLTGEKSGQPHSHLLFRRTDRDAYAIRAGDFKHTFDKRNKVNELYDIQNNIAEDEGLSKKHPEKFKYMKELYEKEAADFPDPIRFKTNEEMEAWLKENPLKPNPSGKGIE</sequence>
<evidence type="ECO:0000313" key="10">
    <source>
        <dbReference type="EMBL" id="VGO12994.1"/>
    </source>
</evidence>
<keyword evidence="11" id="KW-1185">Reference proteome</keyword>
<dbReference type="InterPro" id="IPR017850">
    <property type="entry name" value="Alkaline_phosphatase_core_sf"/>
</dbReference>
<comment type="similarity">
    <text evidence="2">Belongs to the sulfatase family.</text>
</comment>
<dbReference type="EMBL" id="CAAHFG010000001">
    <property type="protein sequence ID" value="VGO12994.1"/>
    <property type="molecule type" value="Genomic_DNA"/>
</dbReference>
<dbReference type="PANTHER" id="PTHR42693:SF42">
    <property type="entry name" value="ARYLSULFATASE G"/>
    <property type="match status" value="1"/>
</dbReference>
<dbReference type="PANTHER" id="PTHR42693">
    <property type="entry name" value="ARYLSULFATASE FAMILY MEMBER"/>
    <property type="match status" value="1"/>
</dbReference>
<evidence type="ECO:0000256" key="3">
    <source>
        <dbReference type="ARBA" id="ARBA00022723"/>
    </source>
</evidence>
<dbReference type="PROSITE" id="PS00523">
    <property type="entry name" value="SULFATASE_1"/>
    <property type="match status" value="1"/>
</dbReference>
<dbReference type="Gene3D" id="3.30.1120.10">
    <property type="match status" value="1"/>
</dbReference>
<accession>A0A6C2TZV3</accession>
<evidence type="ECO:0000256" key="8">
    <source>
        <dbReference type="SAM" id="SignalP"/>
    </source>
</evidence>
<keyword evidence="3" id="KW-0479">Metal-binding</keyword>
<feature type="chain" id="PRO_5029009386" evidence="8">
    <location>
        <begin position="36"/>
        <end position="511"/>
    </location>
</feature>
<dbReference type="Pfam" id="PF00884">
    <property type="entry name" value="Sulfatase"/>
    <property type="match status" value="1"/>
</dbReference>
<feature type="signal peptide" evidence="8">
    <location>
        <begin position="1"/>
        <end position="35"/>
    </location>
</feature>
<dbReference type="Gene3D" id="3.40.720.10">
    <property type="entry name" value="Alkaline Phosphatase, subunit A"/>
    <property type="match status" value="1"/>
</dbReference>
<dbReference type="InterPro" id="IPR024607">
    <property type="entry name" value="Sulfatase_CS"/>
</dbReference>